<reference evidence="2" key="1">
    <citation type="submission" date="2020-07" db="EMBL/GenBank/DDBJ databases">
        <title>Multicomponent nature underlies the extraordinary mechanical properties of spider dragline silk.</title>
        <authorList>
            <person name="Kono N."/>
            <person name="Nakamura H."/>
            <person name="Mori M."/>
            <person name="Yoshida Y."/>
            <person name="Ohtoshi R."/>
            <person name="Malay A.D."/>
            <person name="Moran D.A.P."/>
            <person name="Tomita M."/>
            <person name="Numata K."/>
            <person name="Arakawa K."/>
        </authorList>
    </citation>
    <scope>NUCLEOTIDE SEQUENCE</scope>
</reference>
<feature type="compositionally biased region" description="Polar residues" evidence="1">
    <location>
        <begin position="499"/>
        <end position="521"/>
    </location>
</feature>
<feature type="compositionally biased region" description="Basic and acidic residues" evidence="1">
    <location>
        <begin position="44"/>
        <end position="70"/>
    </location>
</feature>
<gene>
    <name evidence="2" type="primary">At5g10370_2</name>
    <name evidence="2" type="ORF">TNCT_182971</name>
</gene>
<dbReference type="Proteomes" id="UP000887116">
    <property type="component" value="Unassembled WGS sequence"/>
</dbReference>
<sequence length="537" mass="61382">MADQSKAQNQKNTSVDSRKNISSEDVSFAENSNSSSSSQFNDEQFEKKPRASSSKEKDFTKSIKYQDKDSYNNQKHHFFGTGLYNTDDIEDLPPRYRQKVLKVVDDVVSFFSSKYPEDFEKNNSQIKDIVDLNKANCDPKLESKAIPNKTFTNKKSEATLDSDASSKSNQFTHASDSVQEQIKGTGDFKNKFNKQKNSHDKNFLKVCEPSSSSSLNFQSSAKPPNSQRNLRIPNVSLDNRQNRSRTFSNSTDNTHNSYRTSSDSSDNFLSSSRISDNDHSSSCTSISKNSNYCGQGHSKIQDHPSSNRQNGLIESAVFHHKKGRLKDFNNEKRDHPKQNKNVGVDNIKSNVGRNDRFDNRDVNSNRKLTEFKETEEQRKKSRTNKKFSRENTNQNVISDSGRADDHAERNSRSSSKNSFKDVRLEDKESVHASRSVESDCSESPKTLIKSGRHSRNYRNPDEYFATKKQYNKHSCKTEDLSPHSDKAEQEVLWQRKYSENSNVTSDETSVSSEKINQNTFHHSSKKFIKKNSSFKKK</sequence>
<dbReference type="GO" id="GO:0004386">
    <property type="term" value="F:helicase activity"/>
    <property type="evidence" value="ECO:0007669"/>
    <property type="project" value="UniProtKB-KW"/>
</dbReference>
<protein>
    <submittedName>
        <fullName evidence="2">ATP-dependent RNA helicase DEAH12, chloroplastic</fullName>
    </submittedName>
</protein>
<feature type="compositionally biased region" description="Basic and acidic residues" evidence="1">
    <location>
        <begin position="325"/>
        <end position="337"/>
    </location>
</feature>
<accession>A0A8X6GJ75</accession>
<feature type="compositionally biased region" description="Basic and acidic residues" evidence="1">
    <location>
        <begin position="401"/>
        <end position="411"/>
    </location>
</feature>
<feature type="compositionally biased region" description="Polar residues" evidence="1">
    <location>
        <begin position="236"/>
        <end position="260"/>
    </location>
</feature>
<feature type="compositionally biased region" description="Low complexity" evidence="1">
    <location>
        <begin position="261"/>
        <end position="285"/>
    </location>
</feature>
<feature type="compositionally biased region" description="Basic and acidic residues" evidence="1">
    <location>
        <begin position="353"/>
        <end position="378"/>
    </location>
</feature>
<keyword evidence="3" id="KW-1185">Reference proteome</keyword>
<evidence type="ECO:0000256" key="1">
    <source>
        <dbReference type="SAM" id="MobiDB-lite"/>
    </source>
</evidence>
<keyword evidence="2" id="KW-0347">Helicase</keyword>
<evidence type="ECO:0000313" key="3">
    <source>
        <dbReference type="Proteomes" id="UP000887116"/>
    </source>
</evidence>
<keyword evidence="2" id="KW-0378">Hydrolase</keyword>
<dbReference type="OrthoDB" id="10682046at2759"/>
<keyword evidence="2" id="KW-0547">Nucleotide-binding</keyword>
<feature type="region of interest" description="Disordered" evidence="1">
    <location>
        <begin position="474"/>
        <end position="537"/>
    </location>
</feature>
<feature type="compositionally biased region" description="Polar residues" evidence="1">
    <location>
        <begin position="1"/>
        <end position="15"/>
    </location>
</feature>
<proteinExistence type="predicted"/>
<dbReference type="AlphaFoldDB" id="A0A8X6GJ75"/>
<comment type="caution">
    <text evidence="2">The sequence shown here is derived from an EMBL/GenBank/DDBJ whole genome shotgun (WGS) entry which is preliminary data.</text>
</comment>
<feature type="compositionally biased region" description="Basic and acidic residues" evidence="1">
    <location>
        <begin position="475"/>
        <end position="489"/>
    </location>
</feature>
<feature type="region of interest" description="Disordered" evidence="1">
    <location>
        <begin position="1"/>
        <end position="77"/>
    </location>
</feature>
<feature type="region of interest" description="Disordered" evidence="1">
    <location>
        <begin position="318"/>
        <end position="459"/>
    </location>
</feature>
<feature type="compositionally biased region" description="Low complexity" evidence="1">
    <location>
        <begin position="28"/>
        <end position="42"/>
    </location>
</feature>
<feature type="compositionally biased region" description="Polar residues" evidence="1">
    <location>
        <begin position="162"/>
        <end position="180"/>
    </location>
</feature>
<feature type="compositionally biased region" description="Basic and acidic residues" evidence="1">
    <location>
        <begin position="418"/>
        <end position="437"/>
    </location>
</feature>
<organism evidence="2 3">
    <name type="scientific">Trichonephila clavata</name>
    <name type="common">Joro spider</name>
    <name type="synonym">Nephila clavata</name>
    <dbReference type="NCBI Taxonomy" id="2740835"/>
    <lineage>
        <taxon>Eukaryota</taxon>
        <taxon>Metazoa</taxon>
        <taxon>Ecdysozoa</taxon>
        <taxon>Arthropoda</taxon>
        <taxon>Chelicerata</taxon>
        <taxon>Arachnida</taxon>
        <taxon>Araneae</taxon>
        <taxon>Araneomorphae</taxon>
        <taxon>Entelegynae</taxon>
        <taxon>Araneoidea</taxon>
        <taxon>Nephilidae</taxon>
        <taxon>Trichonephila</taxon>
    </lineage>
</organism>
<feature type="region of interest" description="Disordered" evidence="1">
    <location>
        <begin position="214"/>
        <end position="285"/>
    </location>
</feature>
<feature type="region of interest" description="Disordered" evidence="1">
    <location>
        <begin position="157"/>
        <end position="180"/>
    </location>
</feature>
<dbReference type="EMBL" id="BMAO01000626">
    <property type="protein sequence ID" value="GFQ68064.1"/>
    <property type="molecule type" value="Genomic_DNA"/>
</dbReference>
<feature type="compositionally biased region" description="Basic residues" evidence="1">
    <location>
        <begin position="522"/>
        <end position="537"/>
    </location>
</feature>
<keyword evidence="2" id="KW-0067">ATP-binding</keyword>
<evidence type="ECO:0000313" key="2">
    <source>
        <dbReference type="EMBL" id="GFQ68064.1"/>
    </source>
</evidence>
<name>A0A8X6GJ75_TRICU</name>